<feature type="coiled-coil region" evidence="5">
    <location>
        <begin position="547"/>
        <end position="588"/>
    </location>
</feature>
<dbReference type="GeneID" id="101237774"/>
<protein>
    <submittedName>
        <fullName evidence="7">Centrosomal protein of 83 kDa-like isoform X2</fullName>
    </submittedName>
</protein>
<dbReference type="Proteomes" id="UP001652625">
    <property type="component" value="Chromosome 03"/>
</dbReference>
<dbReference type="InterPro" id="IPR052116">
    <property type="entry name" value="Centro_Cilium_Assembly"/>
</dbReference>
<dbReference type="RefSeq" id="XP_065649110.1">
    <property type="nucleotide sequence ID" value="XM_065793038.1"/>
</dbReference>
<evidence type="ECO:0000256" key="1">
    <source>
        <dbReference type="ARBA" id="ARBA00004300"/>
    </source>
</evidence>
<dbReference type="PANTHER" id="PTHR23170:SF2">
    <property type="entry name" value="CENTROSOMAL PROTEIN OF 83 KDA"/>
    <property type="match status" value="1"/>
</dbReference>
<evidence type="ECO:0000256" key="2">
    <source>
        <dbReference type="ARBA" id="ARBA00022490"/>
    </source>
</evidence>
<comment type="subcellular location">
    <subcellularLocation>
        <location evidence="1">Cytoplasm</location>
        <location evidence="1">Cytoskeleton</location>
        <location evidence="1">Microtubule organizing center</location>
        <location evidence="1">Centrosome</location>
    </subcellularLocation>
</comment>
<keyword evidence="4" id="KW-0206">Cytoskeleton</keyword>
<feature type="coiled-coil region" evidence="5">
    <location>
        <begin position="125"/>
        <end position="170"/>
    </location>
</feature>
<evidence type="ECO:0000313" key="7">
    <source>
        <dbReference type="RefSeq" id="XP_065649110.1"/>
    </source>
</evidence>
<dbReference type="PANTHER" id="PTHR23170">
    <property type="entry name" value="NY-REN-58 ANTIGEN"/>
    <property type="match status" value="1"/>
</dbReference>
<accession>A0ABM4BJC4</accession>
<feature type="coiled-coil region" evidence="5">
    <location>
        <begin position="47"/>
        <end position="99"/>
    </location>
</feature>
<evidence type="ECO:0000256" key="5">
    <source>
        <dbReference type="SAM" id="Coils"/>
    </source>
</evidence>
<evidence type="ECO:0000313" key="6">
    <source>
        <dbReference type="Proteomes" id="UP001652625"/>
    </source>
</evidence>
<gene>
    <name evidence="7" type="primary">LOC101237774</name>
</gene>
<keyword evidence="2" id="KW-0963">Cytoplasm</keyword>
<proteinExistence type="predicted"/>
<sequence length="670" mass="80165">MAASSGNTHAETLLKLERLNQLETITAEQRIRIEKYRTMYETVKADHDYLEEEKKRQAYEINSLKDEMKMLESRCQELVALARNELNAKIEECEELKIKIFTPQKIEILKIKLQEEVEAPYRQKLESMEVEVSRYRNEFNRLRYDYSFLKSEYEHELSQKKNLSDELHAKFNFEKDSLQKQVLSLTEQLNNQDPGDRHKLRTLQKENTQLSLRLKSVLSEIEELRDKRETSNLQLDQASRLQARQISELAMKCKSLEGELETSKQQQERLQKELSKHLYEQDTLNAELHQSEKEIMQLKNQIEELTHAHKMEINNAKLNFMNVQSNLEREKDSLQMDYNSSKSKLKILELNLEELKKALEEKETEVIKRVQKVKEEEWDKINKLENSKAQLESQITLLEQQKLDANAMFKTQIEQLEQHLKAEKECNERAERESVNQKNLLTQEKHHLRNIEQENEKLLDIKQKYQKLKICYDELLKIEQEEKTEIEKHLQTITLVRKELDFSQKDLQKQQESYLQATNKMKSCFNEEQKRLSEKYTEEHKMHKELKKKFEKIYKVSKKRMKKLKLENATLQEQLQILKTKEDHCELEKEALKKSMDLEQQRMRRRFEKFRQRQHQFSHVLNSSNFNIPDFTSSPKLWNNLANFTTPRKTNIPQLAEIFETISVSNENGT</sequence>
<keyword evidence="6" id="KW-1185">Reference proteome</keyword>
<reference evidence="7" key="1">
    <citation type="submission" date="2025-08" db="UniProtKB">
        <authorList>
            <consortium name="RefSeq"/>
        </authorList>
    </citation>
    <scope>IDENTIFICATION</scope>
</reference>
<organism evidence="6 7">
    <name type="scientific">Hydra vulgaris</name>
    <name type="common">Hydra</name>
    <name type="synonym">Hydra attenuata</name>
    <dbReference type="NCBI Taxonomy" id="6087"/>
    <lineage>
        <taxon>Eukaryota</taxon>
        <taxon>Metazoa</taxon>
        <taxon>Cnidaria</taxon>
        <taxon>Hydrozoa</taxon>
        <taxon>Hydroidolina</taxon>
        <taxon>Anthoathecata</taxon>
        <taxon>Aplanulata</taxon>
        <taxon>Hydridae</taxon>
        <taxon>Hydra</taxon>
    </lineage>
</organism>
<evidence type="ECO:0000256" key="4">
    <source>
        <dbReference type="ARBA" id="ARBA00023212"/>
    </source>
</evidence>
<name>A0ABM4BJC4_HYDVU</name>
<feature type="coiled-coil region" evidence="5">
    <location>
        <begin position="200"/>
        <end position="468"/>
    </location>
</feature>
<keyword evidence="3 5" id="KW-0175">Coiled coil</keyword>
<evidence type="ECO:0000256" key="3">
    <source>
        <dbReference type="ARBA" id="ARBA00023054"/>
    </source>
</evidence>